<dbReference type="SMART" id="SM00394">
    <property type="entry name" value="RIIa"/>
    <property type="match status" value="1"/>
</dbReference>
<name>A0A6P3J0A2_BISBB</name>
<feature type="region of interest" description="Disordered" evidence="1">
    <location>
        <begin position="59"/>
        <end position="97"/>
    </location>
</feature>
<dbReference type="RefSeq" id="XP_010857083.1">
    <property type="nucleotide sequence ID" value="XM_010858781.1"/>
</dbReference>
<feature type="compositionally biased region" description="Basic and acidic residues" evidence="1">
    <location>
        <begin position="59"/>
        <end position="84"/>
    </location>
</feature>
<evidence type="ECO:0000313" key="5">
    <source>
        <dbReference type="RefSeq" id="XP_010857083.1"/>
    </source>
</evidence>
<dbReference type="GeneID" id="105002246"/>
<dbReference type="SUPFAM" id="SSF47391">
    <property type="entry name" value="Dimerization-anchoring domain of cAMP-dependent PK regulatory subunit"/>
    <property type="match status" value="1"/>
</dbReference>
<protein>
    <submittedName>
        <fullName evidence="4 5">cAMP-dependent protein kinase type I-beta regulatory subunit-like</fullName>
    </submittedName>
</protein>
<evidence type="ECO:0000313" key="4">
    <source>
        <dbReference type="RefSeq" id="XP_010857082.1"/>
    </source>
</evidence>
<reference evidence="4 5" key="1">
    <citation type="submission" date="2025-04" db="UniProtKB">
        <authorList>
            <consortium name="RefSeq"/>
        </authorList>
    </citation>
    <scope>IDENTIFICATION</scope>
    <source>
        <tissue evidence="4 5">Blood</tissue>
    </source>
</reference>
<sequence length="97" mass="11326">MAAPGAQQLDEDDGLRACELYVQRRGIQQVLKDCIVQLCLAKPERPMRFLREHFERLEKVLPEKPGGEKESKTETWEINKDKSRSQSSRNRRNSSRQ</sequence>
<dbReference type="RefSeq" id="XP_010857082.1">
    <property type="nucleotide sequence ID" value="XM_010858780.1"/>
</dbReference>
<feature type="domain" description="RIIa" evidence="2">
    <location>
        <begin position="25"/>
        <end position="62"/>
    </location>
</feature>
<evidence type="ECO:0000313" key="3">
    <source>
        <dbReference type="Proteomes" id="UP000515208"/>
    </source>
</evidence>
<accession>A0A6P3J0A2</accession>
<dbReference type="Gene3D" id="1.20.890.10">
    <property type="entry name" value="cAMP-dependent protein kinase regulatory subunit, dimerization-anchoring domain"/>
    <property type="match status" value="1"/>
</dbReference>
<dbReference type="AlphaFoldDB" id="A0A6P3J0A2"/>
<dbReference type="Pfam" id="PF02197">
    <property type="entry name" value="RIIa"/>
    <property type="match status" value="1"/>
</dbReference>
<organism evidence="3 4">
    <name type="scientific">Bison bison bison</name>
    <name type="common">North American plains bison</name>
    <dbReference type="NCBI Taxonomy" id="43346"/>
    <lineage>
        <taxon>Eukaryota</taxon>
        <taxon>Metazoa</taxon>
        <taxon>Chordata</taxon>
        <taxon>Craniata</taxon>
        <taxon>Vertebrata</taxon>
        <taxon>Euteleostomi</taxon>
        <taxon>Mammalia</taxon>
        <taxon>Eutheria</taxon>
        <taxon>Laurasiatheria</taxon>
        <taxon>Artiodactyla</taxon>
        <taxon>Ruminantia</taxon>
        <taxon>Pecora</taxon>
        <taxon>Bovidae</taxon>
        <taxon>Bovinae</taxon>
        <taxon>Bison</taxon>
    </lineage>
</organism>
<dbReference type="CDD" id="cd12097">
    <property type="entry name" value="DD_RI_PKA"/>
    <property type="match status" value="1"/>
</dbReference>
<gene>
    <name evidence="4 5" type="primary">LOC105002246</name>
</gene>
<proteinExistence type="predicted"/>
<dbReference type="Proteomes" id="UP000515208">
    <property type="component" value="Unplaced"/>
</dbReference>
<evidence type="ECO:0000259" key="2">
    <source>
        <dbReference type="SMART" id="SM00394"/>
    </source>
</evidence>
<keyword evidence="3" id="KW-1185">Reference proteome</keyword>
<dbReference type="InterPro" id="IPR003117">
    <property type="entry name" value="cAMP_dep_PK_reg_su_I/II_a/b"/>
</dbReference>
<dbReference type="KEGG" id="bbis:105002246"/>
<evidence type="ECO:0000256" key="1">
    <source>
        <dbReference type="SAM" id="MobiDB-lite"/>
    </source>
</evidence>